<dbReference type="EMBL" id="JACCFI010000001">
    <property type="protein sequence ID" value="NYG21672.1"/>
    <property type="molecule type" value="Genomic_DNA"/>
</dbReference>
<reference evidence="3 4" key="1">
    <citation type="submission" date="2020-07" db="EMBL/GenBank/DDBJ databases">
        <title>Sequencing the genomes of 1000 actinobacteria strains.</title>
        <authorList>
            <person name="Klenk H.-P."/>
        </authorList>
    </citation>
    <scope>NUCLEOTIDE SEQUENCE [LARGE SCALE GENOMIC DNA]</scope>
    <source>
        <strain evidence="3 4">DSM 8598</strain>
    </source>
</reference>
<keyword evidence="2" id="KW-0812">Transmembrane</keyword>
<comment type="caution">
    <text evidence="3">The sequence shown here is derived from an EMBL/GenBank/DDBJ whole genome shotgun (WGS) entry which is preliminary data.</text>
</comment>
<feature type="region of interest" description="Disordered" evidence="1">
    <location>
        <begin position="74"/>
        <end position="108"/>
    </location>
</feature>
<sequence>MTNTPGEYKPSRRDTLRPIEYVGGAAIAAVFTGLVVLITARDLTLALIVAGIAFIAVLMTLALLSMAIKPNAEETAEIDGSAPDASTAPDAAKPDEADGPAAPGAAGH</sequence>
<name>A0A852WTS9_9MICO</name>
<feature type="compositionally biased region" description="Low complexity" evidence="1">
    <location>
        <begin position="82"/>
        <end position="91"/>
    </location>
</feature>
<evidence type="ECO:0000313" key="3">
    <source>
        <dbReference type="EMBL" id="NYG21672.1"/>
    </source>
</evidence>
<gene>
    <name evidence="3" type="ORF">BJY17_002419</name>
</gene>
<evidence type="ECO:0000256" key="1">
    <source>
        <dbReference type="SAM" id="MobiDB-lite"/>
    </source>
</evidence>
<feature type="transmembrane region" description="Helical" evidence="2">
    <location>
        <begin position="21"/>
        <end position="39"/>
    </location>
</feature>
<evidence type="ECO:0000313" key="4">
    <source>
        <dbReference type="Proteomes" id="UP000549066"/>
    </source>
</evidence>
<accession>A0A852WTS9</accession>
<keyword evidence="2" id="KW-0472">Membrane</keyword>
<dbReference type="RefSeq" id="WP_179551583.1">
    <property type="nucleotide sequence ID" value="NZ_JACCFI010000001.1"/>
</dbReference>
<feature type="compositionally biased region" description="Low complexity" evidence="1">
    <location>
        <begin position="99"/>
        <end position="108"/>
    </location>
</feature>
<organism evidence="3 4">
    <name type="scientific">Agromyces hippuratus</name>
    <dbReference type="NCBI Taxonomy" id="286438"/>
    <lineage>
        <taxon>Bacteria</taxon>
        <taxon>Bacillati</taxon>
        <taxon>Actinomycetota</taxon>
        <taxon>Actinomycetes</taxon>
        <taxon>Micrococcales</taxon>
        <taxon>Microbacteriaceae</taxon>
        <taxon>Agromyces</taxon>
    </lineage>
</organism>
<protein>
    <submittedName>
        <fullName evidence="3">Uncharacterized protein</fullName>
    </submittedName>
</protein>
<dbReference type="Proteomes" id="UP000549066">
    <property type="component" value="Unassembled WGS sequence"/>
</dbReference>
<proteinExistence type="predicted"/>
<keyword evidence="2" id="KW-1133">Transmembrane helix</keyword>
<feature type="transmembrane region" description="Helical" evidence="2">
    <location>
        <begin position="45"/>
        <end position="64"/>
    </location>
</feature>
<keyword evidence="4" id="KW-1185">Reference proteome</keyword>
<dbReference type="AlphaFoldDB" id="A0A852WTS9"/>
<evidence type="ECO:0000256" key="2">
    <source>
        <dbReference type="SAM" id="Phobius"/>
    </source>
</evidence>